<dbReference type="NCBIfam" id="TIGR03071">
    <property type="entry name" value="couple_hipA"/>
    <property type="match status" value="1"/>
</dbReference>
<protein>
    <submittedName>
        <fullName evidence="7">HipA domain-containing protein</fullName>
    </submittedName>
</protein>
<organism evidence="7 8">
    <name type="scientific">Nocardioides panacis</name>
    <dbReference type="NCBI Taxonomy" id="2849501"/>
    <lineage>
        <taxon>Bacteria</taxon>
        <taxon>Bacillati</taxon>
        <taxon>Actinomycetota</taxon>
        <taxon>Actinomycetes</taxon>
        <taxon>Propionibacteriales</taxon>
        <taxon>Nocardioidaceae</taxon>
        <taxon>Nocardioides</taxon>
    </lineage>
</organism>
<feature type="domain" description="HipA N-terminal subdomain 1" evidence="6">
    <location>
        <begin position="6"/>
        <end position="102"/>
    </location>
</feature>
<dbReference type="Pfam" id="PF13657">
    <property type="entry name" value="Couple_hipA"/>
    <property type="match status" value="1"/>
</dbReference>
<dbReference type="PANTHER" id="PTHR37419">
    <property type="entry name" value="SERINE/THREONINE-PROTEIN KINASE TOXIN HIPA"/>
    <property type="match status" value="1"/>
</dbReference>
<sequence>MTREALDVWLYGTRIAQLHETVRGRIGLAWTADAVQRWGRGARLLSAKLTIGTVPVDVLVGAYLDGLLPEGSARVNHALTAGVAPDDTYALIRAYGRDTPGATIFVPAGTPDPTRAGHYEPLSAGQVAERLRRADEHLPTSPRETTESSTLPGMVPKVTIHREGGQWFSCKEGAPSTWILKRSNDAAREIGDVVDTEVACLTLAREIGLTSIDAEIVDFGDVRAIAVSRYDRDVANGNARLHQEDLAQALGLNTQDPNRKFQWGSRMPSLVHAADVLRLDGGNPDALLRLVTFSFLVGNTDMHAKNISFLRHDDGKVALSPAYDIAMHLHHERENRRSALDVNGRNRIDELTIADVVAEAERWGLPARRAARVVAETTRALDGALRGLDRARHGGVPPRAWDLLERRIAAAVAGLPGPATPAPAAGVVAGASERPAGAGVEPQSGRPRGPRRPR</sequence>
<evidence type="ECO:0000313" key="8">
    <source>
        <dbReference type="Proteomes" id="UP000683575"/>
    </source>
</evidence>
<comment type="similarity">
    <text evidence="1">Belongs to the HipA Ser/Thr kinase family.</text>
</comment>
<dbReference type="PANTHER" id="PTHR37419:SF1">
    <property type="entry name" value="SERINE_THREONINE-PROTEIN KINASE TOXIN HIPA"/>
    <property type="match status" value="1"/>
</dbReference>
<feature type="region of interest" description="Disordered" evidence="4">
    <location>
        <begin position="415"/>
        <end position="454"/>
    </location>
</feature>
<keyword evidence="3" id="KW-0418">Kinase</keyword>
<keyword evidence="2" id="KW-0808">Transferase</keyword>
<dbReference type="Pfam" id="PF07804">
    <property type="entry name" value="HipA_C"/>
    <property type="match status" value="1"/>
</dbReference>
<dbReference type="InterPro" id="IPR052028">
    <property type="entry name" value="HipA_Ser/Thr_kinase"/>
</dbReference>
<name>A0A975T1H3_9ACTN</name>
<evidence type="ECO:0000256" key="4">
    <source>
        <dbReference type="SAM" id="MobiDB-lite"/>
    </source>
</evidence>
<dbReference type="GO" id="GO:0005829">
    <property type="term" value="C:cytosol"/>
    <property type="evidence" value="ECO:0007669"/>
    <property type="project" value="TreeGrafter"/>
</dbReference>
<keyword evidence="8" id="KW-1185">Reference proteome</keyword>
<evidence type="ECO:0000259" key="5">
    <source>
        <dbReference type="Pfam" id="PF07804"/>
    </source>
</evidence>
<feature type="compositionally biased region" description="Low complexity" evidence="4">
    <location>
        <begin position="415"/>
        <end position="431"/>
    </location>
</feature>
<dbReference type="InterPro" id="IPR017508">
    <property type="entry name" value="HipA_N1"/>
</dbReference>
<dbReference type="GO" id="GO:0004674">
    <property type="term" value="F:protein serine/threonine kinase activity"/>
    <property type="evidence" value="ECO:0007669"/>
    <property type="project" value="TreeGrafter"/>
</dbReference>
<dbReference type="KEGG" id="nps:KRR39_08085"/>
<evidence type="ECO:0000259" key="6">
    <source>
        <dbReference type="Pfam" id="PF13657"/>
    </source>
</evidence>
<feature type="domain" description="HipA-like C-terminal" evidence="5">
    <location>
        <begin position="150"/>
        <end position="381"/>
    </location>
</feature>
<dbReference type="EMBL" id="CP077062">
    <property type="protein sequence ID" value="QWZ09687.1"/>
    <property type="molecule type" value="Genomic_DNA"/>
</dbReference>
<evidence type="ECO:0000256" key="3">
    <source>
        <dbReference type="ARBA" id="ARBA00022777"/>
    </source>
</evidence>
<dbReference type="Proteomes" id="UP000683575">
    <property type="component" value="Chromosome"/>
</dbReference>
<dbReference type="RefSeq" id="WP_216941533.1">
    <property type="nucleotide sequence ID" value="NZ_CP077062.1"/>
</dbReference>
<evidence type="ECO:0000313" key="7">
    <source>
        <dbReference type="EMBL" id="QWZ09687.1"/>
    </source>
</evidence>
<evidence type="ECO:0000256" key="2">
    <source>
        <dbReference type="ARBA" id="ARBA00022679"/>
    </source>
</evidence>
<proteinExistence type="inferred from homology"/>
<dbReference type="AlphaFoldDB" id="A0A975T1H3"/>
<dbReference type="InterPro" id="IPR012893">
    <property type="entry name" value="HipA-like_C"/>
</dbReference>
<gene>
    <name evidence="7" type="ORF">KRR39_08085</name>
</gene>
<reference evidence="7" key="1">
    <citation type="submission" date="2021-06" db="EMBL/GenBank/DDBJ databases">
        <title>Complete genome sequence of Nocardioides sp. G188.</title>
        <authorList>
            <person name="Im W.-T."/>
        </authorList>
    </citation>
    <scope>NUCLEOTIDE SEQUENCE</scope>
    <source>
        <strain evidence="7">G188</strain>
    </source>
</reference>
<accession>A0A975T1H3</accession>
<evidence type="ECO:0000256" key="1">
    <source>
        <dbReference type="ARBA" id="ARBA00010164"/>
    </source>
</evidence>